<dbReference type="RefSeq" id="XP_020127744.1">
    <property type="nucleotide sequence ID" value="XM_020276440.1"/>
</dbReference>
<evidence type="ECO:0000313" key="1">
    <source>
        <dbReference type="EMBL" id="OJD31484.1"/>
    </source>
</evidence>
<organism evidence="1 2">
    <name type="scientific">Diplodia corticola</name>
    <dbReference type="NCBI Taxonomy" id="236234"/>
    <lineage>
        <taxon>Eukaryota</taxon>
        <taxon>Fungi</taxon>
        <taxon>Dikarya</taxon>
        <taxon>Ascomycota</taxon>
        <taxon>Pezizomycotina</taxon>
        <taxon>Dothideomycetes</taxon>
        <taxon>Dothideomycetes incertae sedis</taxon>
        <taxon>Botryosphaeriales</taxon>
        <taxon>Botryosphaeriaceae</taxon>
        <taxon>Diplodia</taxon>
    </lineage>
</organism>
<dbReference type="EMBL" id="MNUE01000047">
    <property type="protein sequence ID" value="OJD31484.1"/>
    <property type="molecule type" value="Genomic_DNA"/>
</dbReference>
<dbReference type="Proteomes" id="UP000183809">
    <property type="component" value="Unassembled WGS sequence"/>
</dbReference>
<evidence type="ECO:0000313" key="2">
    <source>
        <dbReference type="Proteomes" id="UP000183809"/>
    </source>
</evidence>
<reference evidence="1 2" key="1">
    <citation type="submission" date="2016-10" db="EMBL/GenBank/DDBJ databases">
        <title>Proteomics and genomics reveal pathogen-plant mechanisms compatible with a hemibiotrophic lifestyle of Diplodia corticola.</title>
        <authorList>
            <person name="Fernandes I."/>
            <person name="De Jonge R."/>
            <person name="Van De Peer Y."/>
            <person name="Devreese B."/>
            <person name="Alves A."/>
            <person name="Esteves A.C."/>
        </authorList>
    </citation>
    <scope>NUCLEOTIDE SEQUENCE [LARGE SCALE GENOMIC DNA]</scope>
    <source>
        <strain evidence="1 2">CBS 112549</strain>
    </source>
</reference>
<comment type="caution">
    <text evidence="1">The sequence shown here is derived from an EMBL/GenBank/DDBJ whole genome shotgun (WGS) entry which is preliminary data.</text>
</comment>
<name>A0A1J9RUF4_9PEZI</name>
<sequence length="245" mass="25791">MAETQPAEQGHHMCPIFCTANVPTSLLEELIADPTGVQDFRLIDIETGPATSPFPSRAPLPPTTTAAAAAFHTAFFNWPPDLLYTYWKTHLRAPPDGSTRPAFSAFTFVVVDQEAVDAYVRRAAAQASNTTTTTSDDDDDVVTVLLCTDAPDFDEDEDEAAESAPVLKTLRWEVADVAAVLPALESLTMCPSELDSPVRLSVMPPPAAAAAAAGGPAAMRRARVEGIRGAGAGLRGRGGWKGAAG</sequence>
<dbReference type="AlphaFoldDB" id="A0A1J9RUF4"/>
<accession>A0A1J9RUF4</accession>
<keyword evidence="2" id="KW-1185">Reference proteome</keyword>
<protein>
    <submittedName>
        <fullName evidence="1">Uncharacterized protein</fullName>
    </submittedName>
</protein>
<gene>
    <name evidence="1" type="ORF">BKCO1_4700084</name>
</gene>
<proteinExistence type="predicted"/>
<dbReference type="GeneID" id="31016701"/>